<feature type="transmembrane region" description="Helical" evidence="6">
    <location>
        <begin position="258"/>
        <end position="280"/>
    </location>
</feature>
<comment type="similarity">
    <text evidence="6">Belongs to the LPG synthase family.</text>
</comment>
<dbReference type="EC" id="2.3.2.3" evidence="6"/>
<reference evidence="7" key="2">
    <citation type="journal article" date="2021" name="PeerJ">
        <title>Extensive microbial diversity within the chicken gut microbiome revealed by metagenomics and culture.</title>
        <authorList>
            <person name="Gilroy R."/>
            <person name="Ravi A."/>
            <person name="Getino M."/>
            <person name="Pursley I."/>
            <person name="Horton D.L."/>
            <person name="Alikhan N.F."/>
            <person name="Baker D."/>
            <person name="Gharbi K."/>
            <person name="Hall N."/>
            <person name="Watson M."/>
            <person name="Adriaenssens E.M."/>
            <person name="Foster-Nyarko E."/>
            <person name="Jarju S."/>
            <person name="Secka A."/>
            <person name="Antonio M."/>
            <person name="Oren A."/>
            <person name="Chaudhuri R.R."/>
            <person name="La Ragione R."/>
            <person name="Hildebrand F."/>
            <person name="Pallen M.J."/>
        </authorList>
    </citation>
    <scope>NUCLEOTIDE SEQUENCE</scope>
    <source>
        <strain evidence="7">ChiHcec3-11533</strain>
    </source>
</reference>
<comment type="function">
    <text evidence="6">Catalyzes the transfer of a lysyl group from L-lysyl-tRNA(Lys) to membrane-bound phosphatidylglycerol (PG), which produces lysylphosphatidylglycerol (LPG), a major component of the bacterial membrane with a positive net charge. LPG synthesis contributes to bacterial virulence as it is involved in the resistance mechanism against cationic antimicrobial peptides (CAMP) produces by the host's immune system (defensins, cathelicidins) and by the competing microorganisms.</text>
</comment>
<comment type="caution">
    <text evidence="7">The sequence shown here is derived from an EMBL/GenBank/DDBJ whole genome shotgun (WGS) entry which is preliminary data.</text>
</comment>
<keyword evidence="3 6" id="KW-0812">Transmembrane</keyword>
<dbReference type="PANTHER" id="PTHR37693">
    <property type="entry name" value="PHOSPHATIDYLGLYCEROL LYSYLTRANSFERASE"/>
    <property type="match status" value="1"/>
</dbReference>
<dbReference type="Proteomes" id="UP000824072">
    <property type="component" value="Unassembled WGS sequence"/>
</dbReference>
<sequence>MASKKRLFIEMGVMALLIGVTFSILLRQCDLRDILTTIRSADASYLALAIGCMVLFVFCGGWCVRVFFQSMGEKMSVGRCFRYSLTELFFSAITPSSTGGQPMQAVVMVDDGYSATATTAVLLAVAGLYKCAMLAIFFIIYALNRAFLQPQLSGMYILFLLGVAANVILIAIILMGLFCRKLVNALSAKFLNLLLRMKILKNPERAVERLNYRLNSFHECADFMRKHPLTVFRSFLITLLQRLSVLMVPYLVYRALGLSGIGVWQIMGLQLILLVSSDMIPLPGSVGVSESLFLVLYDAIFGKTLLYSAIMLCRGISFYLLLIVSGCSVLFTRYLNLRRKCRA</sequence>
<dbReference type="GO" id="GO:0006629">
    <property type="term" value="P:lipid metabolic process"/>
    <property type="evidence" value="ECO:0007669"/>
    <property type="project" value="UniProtKB-KW"/>
</dbReference>
<keyword evidence="5 6" id="KW-0472">Membrane</keyword>
<gene>
    <name evidence="6" type="primary">mprF</name>
    <name evidence="7" type="ORF">IAB02_00825</name>
</gene>
<keyword evidence="4 6" id="KW-1133">Transmembrane helix</keyword>
<dbReference type="GO" id="GO:0050071">
    <property type="term" value="F:phosphatidylglycerol lysyltransferase activity"/>
    <property type="evidence" value="ECO:0007669"/>
    <property type="project" value="UniProtKB-EC"/>
</dbReference>
<dbReference type="Pfam" id="PF03706">
    <property type="entry name" value="LPG_synthase_TM"/>
    <property type="match status" value="1"/>
</dbReference>
<evidence type="ECO:0000313" key="8">
    <source>
        <dbReference type="Proteomes" id="UP000824072"/>
    </source>
</evidence>
<evidence type="ECO:0000256" key="4">
    <source>
        <dbReference type="ARBA" id="ARBA00022989"/>
    </source>
</evidence>
<dbReference type="InterPro" id="IPR022791">
    <property type="entry name" value="L-PG_synthase/AglD"/>
</dbReference>
<reference evidence="7" key="1">
    <citation type="submission" date="2020-10" db="EMBL/GenBank/DDBJ databases">
        <authorList>
            <person name="Gilroy R."/>
        </authorList>
    </citation>
    <scope>NUCLEOTIDE SEQUENCE</scope>
    <source>
        <strain evidence="7">ChiHcec3-11533</strain>
    </source>
</reference>
<accession>A0A9D1I948</accession>
<comment type="catalytic activity">
    <reaction evidence="6">
        <text>L-lysyl-tRNA(Lys) + a 1,2-diacyl-sn-glycero-3-phospho-(1'-sn-glycerol) = a 1,2-diacyl-sn-glycero-3-phospho-1'-(3'-O-L-lysyl)-sn-glycerol + tRNA(Lys)</text>
        <dbReference type="Rhea" id="RHEA:10668"/>
        <dbReference type="Rhea" id="RHEA-COMP:9696"/>
        <dbReference type="Rhea" id="RHEA-COMP:9697"/>
        <dbReference type="ChEBI" id="CHEBI:64716"/>
        <dbReference type="ChEBI" id="CHEBI:75792"/>
        <dbReference type="ChEBI" id="CHEBI:78442"/>
        <dbReference type="ChEBI" id="CHEBI:78529"/>
        <dbReference type="EC" id="2.3.2.3"/>
    </reaction>
</comment>
<feature type="transmembrane region" description="Helical" evidence="6">
    <location>
        <begin position="120"/>
        <end position="143"/>
    </location>
</feature>
<evidence type="ECO:0000256" key="6">
    <source>
        <dbReference type="RuleBase" id="RU363042"/>
    </source>
</evidence>
<evidence type="ECO:0000256" key="5">
    <source>
        <dbReference type="ARBA" id="ARBA00023136"/>
    </source>
</evidence>
<dbReference type="PANTHER" id="PTHR37693:SF1">
    <property type="entry name" value="INTEGRAL MEMBRANE PROTEIN"/>
    <property type="match status" value="1"/>
</dbReference>
<keyword evidence="6" id="KW-0046">Antibiotic resistance</keyword>
<comment type="subcellular location">
    <subcellularLocation>
        <location evidence="1 6">Cell membrane</location>
        <topology evidence="1 6">Multi-pass membrane protein</topology>
    </subcellularLocation>
</comment>
<dbReference type="GO" id="GO:0005886">
    <property type="term" value="C:plasma membrane"/>
    <property type="evidence" value="ECO:0007669"/>
    <property type="project" value="UniProtKB-SubCell"/>
</dbReference>
<dbReference type="GO" id="GO:0046677">
    <property type="term" value="P:response to antibiotic"/>
    <property type="evidence" value="ECO:0007669"/>
    <property type="project" value="UniProtKB-KW"/>
</dbReference>
<feature type="transmembrane region" description="Helical" evidence="6">
    <location>
        <begin position="155"/>
        <end position="179"/>
    </location>
</feature>
<keyword evidence="6" id="KW-0808">Transferase</keyword>
<feature type="transmembrane region" description="Helical" evidence="6">
    <location>
        <begin position="46"/>
        <end position="68"/>
    </location>
</feature>
<protein>
    <recommendedName>
        <fullName evidence="6">Phosphatidylglycerol lysyltransferase</fullName>
        <ecNumber evidence="6">2.3.2.3</ecNumber>
    </recommendedName>
    <alternativeName>
        <fullName evidence="6">Lysylphosphatidylglycerol synthase</fullName>
    </alternativeName>
</protein>
<keyword evidence="6" id="KW-0443">Lipid metabolism</keyword>
<keyword evidence="2" id="KW-1003">Cell membrane</keyword>
<dbReference type="AlphaFoldDB" id="A0A9D1I948"/>
<evidence type="ECO:0000313" key="7">
    <source>
        <dbReference type="EMBL" id="HIU33080.1"/>
    </source>
</evidence>
<feature type="transmembrane region" description="Helical" evidence="6">
    <location>
        <begin position="7"/>
        <end position="26"/>
    </location>
</feature>
<dbReference type="EMBL" id="DVMU01000018">
    <property type="protein sequence ID" value="HIU33080.1"/>
    <property type="molecule type" value="Genomic_DNA"/>
</dbReference>
<dbReference type="NCBIfam" id="TIGR00374">
    <property type="entry name" value="flippase-like domain"/>
    <property type="match status" value="1"/>
</dbReference>
<evidence type="ECO:0000256" key="1">
    <source>
        <dbReference type="ARBA" id="ARBA00004651"/>
    </source>
</evidence>
<organism evidence="7 8">
    <name type="scientific">Candidatus Pullichristensenella excrementigallinarum</name>
    <dbReference type="NCBI Taxonomy" id="2840907"/>
    <lineage>
        <taxon>Bacteria</taxon>
        <taxon>Bacillati</taxon>
        <taxon>Bacillota</taxon>
        <taxon>Clostridia</taxon>
        <taxon>Candidatus Pullichristensenella</taxon>
    </lineage>
</organism>
<name>A0A9D1I948_9FIRM</name>
<proteinExistence type="inferred from homology"/>
<evidence type="ECO:0000256" key="3">
    <source>
        <dbReference type="ARBA" id="ARBA00022692"/>
    </source>
</evidence>
<feature type="transmembrane region" description="Helical" evidence="6">
    <location>
        <begin position="316"/>
        <end position="335"/>
    </location>
</feature>
<evidence type="ECO:0000256" key="2">
    <source>
        <dbReference type="ARBA" id="ARBA00022475"/>
    </source>
</evidence>